<gene>
    <name evidence="6" type="ORF">S01H4_44636</name>
</gene>
<dbReference type="AlphaFoldDB" id="X1CHZ5"/>
<organism evidence="6">
    <name type="scientific">marine sediment metagenome</name>
    <dbReference type="NCBI Taxonomy" id="412755"/>
    <lineage>
        <taxon>unclassified sequences</taxon>
        <taxon>metagenomes</taxon>
        <taxon>ecological metagenomes</taxon>
    </lineage>
</organism>
<sequence length="216" mass="24026">LLMTTPLSTIFGWFLPAFIILLGSTILSKGFPTSETLKDMVLKISQRFSKHKKITVELKESERAPETFEKSLITEDQQIESVIEPYSKLFFLLALVLGIIVGLNSGMFGANSGFIITLVLIILYGYPLKKSVGTALILSIIMCIFTFSTYQILGYIVKDQLFFNWELVLYLGIGSFIMGLITSNFVQKLSAKAMGRGMGVTMILLGVISLVFYFVS</sequence>
<evidence type="ECO:0000256" key="3">
    <source>
        <dbReference type="ARBA" id="ARBA00022989"/>
    </source>
</evidence>
<evidence type="ECO:0008006" key="7">
    <source>
        <dbReference type="Google" id="ProtNLM"/>
    </source>
</evidence>
<accession>X1CHZ5</accession>
<feature type="transmembrane region" description="Helical" evidence="5">
    <location>
        <begin position="198"/>
        <end position="215"/>
    </location>
</feature>
<feature type="transmembrane region" description="Helical" evidence="5">
    <location>
        <begin position="7"/>
        <end position="27"/>
    </location>
</feature>
<comment type="subcellular location">
    <subcellularLocation>
        <location evidence="1">Membrane</location>
        <topology evidence="1">Multi-pass membrane protein</topology>
    </subcellularLocation>
</comment>
<evidence type="ECO:0000256" key="1">
    <source>
        <dbReference type="ARBA" id="ARBA00004141"/>
    </source>
</evidence>
<dbReference type="InterPro" id="IPR051598">
    <property type="entry name" value="TSUP/Inactive_protease-like"/>
</dbReference>
<feature type="transmembrane region" description="Helical" evidence="5">
    <location>
        <begin position="135"/>
        <end position="156"/>
    </location>
</feature>
<feature type="transmembrane region" description="Helical" evidence="5">
    <location>
        <begin position="90"/>
        <end position="123"/>
    </location>
</feature>
<dbReference type="InterPro" id="IPR002781">
    <property type="entry name" value="TM_pro_TauE-like"/>
</dbReference>
<evidence type="ECO:0000313" key="6">
    <source>
        <dbReference type="EMBL" id="GAG92712.1"/>
    </source>
</evidence>
<dbReference type="EMBL" id="BART01024771">
    <property type="protein sequence ID" value="GAG92712.1"/>
    <property type="molecule type" value="Genomic_DNA"/>
</dbReference>
<evidence type="ECO:0000256" key="2">
    <source>
        <dbReference type="ARBA" id="ARBA00022692"/>
    </source>
</evidence>
<dbReference type="GO" id="GO:0016020">
    <property type="term" value="C:membrane"/>
    <property type="evidence" value="ECO:0007669"/>
    <property type="project" value="UniProtKB-SubCell"/>
</dbReference>
<dbReference type="PANTHER" id="PTHR43701:SF2">
    <property type="entry name" value="MEMBRANE TRANSPORTER PROTEIN YJNA-RELATED"/>
    <property type="match status" value="1"/>
</dbReference>
<feature type="transmembrane region" description="Helical" evidence="5">
    <location>
        <begin position="168"/>
        <end position="186"/>
    </location>
</feature>
<protein>
    <recommendedName>
        <fullName evidence="7">Membrane transporter protein</fullName>
    </recommendedName>
</protein>
<comment type="caution">
    <text evidence="6">The sequence shown here is derived from an EMBL/GenBank/DDBJ whole genome shotgun (WGS) entry which is preliminary data.</text>
</comment>
<keyword evidence="4 5" id="KW-0472">Membrane</keyword>
<feature type="non-terminal residue" evidence="6">
    <location>
        <position position="1"/>
    </location>
</feature>
<evidence type="ECO:0000256" key="4">
    <source>
        <dbReference type="ARBA" id="ARBA00023136"/>
    </source>
</evidence>
<dbReference type="Pfam" id="PF01925">
    <property type="entry name" value="TauE"/>
    <property type="match status" value="1"/>
</dbReference>
<evidence type="ECO:0000256" key="5">
    <source>
        <dbReference type="SAM" id="Phobius"/>
    </source>
</evidence>
<proteinExistence type="predicted"/>
<name>X1CHZ5_9ZZZZ</name>
<keyword evidence="3 5" id="KW-1133">Transmembrane helix</keyword>
<reference evidence="6" key="1">
    <citation type="journal article" date="2014" name="Front. Microbiol.">
        <title>High frequency of phylogenetically diverse reductive dehalogenase-homologous genes in deep subseafloor sedimentary metagenomes.</title>
        <authorList>
            <person name="Kawai M."/>
            <person name="Futagami T."/>
            <person name="Toyoda A."/>
            <person name="Takaki Y."/>
            <person name="Nishi S."/>
            <person name="Hori S."/>
            <person name="Arai W."/>
            <person name="Tsubouchi T."/>
            <person name="Morono Y."/>
            <person name="Uchiyama I."/>
            <person name="Ito T."/>
            <person name="Fujiyama A."/>
            <person name="Inagaki F."/>
            <person name="Takami H."/>
        </authorList>
    </citation>
    <scope>NUCLEOTIDE SEQUENCE</scope>
    <source>
        <strain evidence="6">Expedition CK06-06</strain>
    </source>
</reference>
<keyword evidence="2 5" id="KW-0812">Transmembrane</keyword>
<dbReference type="PANTHER" id="PTHR43701">
    <property type="entry name" value="MEMBRANE TRANSPORTER PROTEIN MJ0441-RELATED"/>
    <property type="match status" value="1"/>
</dbReference>